<accession>A0A0E9TMV3</accession>
<protein>
    <submittedName>
        <fullName evidence="1">Uncharacterized protein</fullName>
    </submittedName>
</protein>
<proteinExistence type="predicted"/>
<dbReference type="EMBL" id="GBXM01050808">
    <property type="protein sequence ID" value="JAH57769.1"/>
    <property type="molecule type" value="Transcribed_RNA"/>
</dbReference>
<reference evidence="1" key="2">
    <citation type="journal article" date="2015" name="Fish Shellfish Immunol.">
        <title>Early steps in the European eel (Anguilla anguilla)-Vibrio vulnificus interaction in the gills: Role of the RtxA13 toxin.</title>
        <authorList>
            <person name="Callol A."/>
            <person name="Pajuelo D."/>
            <person name="Ebbesson L."/>
            <person name="Teles M."/>
            <person name="MacKenzie S."/>
            <person name="Amaro C."/>
        </authorList>
    </citation>
    <scope>NUCLEOTIDE SEQUENCE</scope>
</reference>
<sequence>MLLSFDVNLKLPIFLFKNLLLLIGNFPNSADKRVMNCYYFLRWSSIWQR</sequence>
<organism evidence="1">
    <name type="scientific">Anguilla anguilla</name>
    <name type="common">European freshwater eel</name>
    <name type="synonym">Muraena anguilla</name>
    <dbReference type="NCBI Taxonomy" id="7936"/>
    <lineage>
        <taxon>Eukaryota</taxon>
        <taxon>Metazoa</taxon>
        <taxon>Chordata</taxon>
        <taxon>Craniata</taxon>
        <taxon>Vertebrata</taxon>
        <taxon>Euteleostomi</taxon>
        <taxon>Actinopterygii</taxon>
        <taxon>Neopterygii</taxon>
        <taxon>Teleostei</taxon>
        <taxon>Anguilliformes</taxon>
        <taxon>Anguillidae</taxon>
        <taxon>Anguilla</taxon>
    </lineage>
</organism>
<reference evidence="1" key="1">
    <citation type="submission" date="2014-11" db="EMBL/GenBank/DDBJ databases">
        <authorList>
            <person name="Amaro Gonzalez C."/>
        </authorList>
    </citation>
    <scope>NUCLEOTIDE SEQUENCE</scope>
</reference>
<evidence type="ECO:0000313" key="1">
    <source>
        <dbReference type="EMBL" id="JAH54210.1"/>
    </source>
</evidence>
<name>A0A0E9TMV3_ANGAN</name>
<dbReference type="EMBL" id="GBXM01054367">
    <property type="protein sequence ID" value="JAH54210.1"/>
    <property type="molecule type" value="Transcribed_RNA"/>
</dbReference>
<dbReference type="AlphaFoldDB" id="A0A0E9TMV3"/>